<name>A0ACC1IM65_9FUNG</name>
<accession>A0ACC1IM65</accession>
<comment type="caution">
    <text evidence="1">The sequence shown here is derived from an EMBL/GenBank/DDBJ whole genome shotgun (WGS) entry which is preliminary data.</text>
</comment>
<dbReference type="EMBL" id="JANBPG010000448">
    <property type="protein sequence ID" value="KAJ1896423.1"/>
    <property type="molecule type" value="Genomic_DNA"/>
</dbReference>
<keyword evidence="2" id="KW-1185">Reference proteome</keyword>
<proteinExistence type="predicted"/>
<dbReference type="Proteomes" id="UP001150581">
    <property type="component" value="Unassembled WGS sequence"/>
</dbReference>
<evidence type="ECO:0000313" key="2">
    <source>
        <dbReference type="Proteomes" id="UP001150581"/>
    </source>
</evidence>
<keyword evidence="1" id="KW-0378">Hydrolase</keyword>
<gene>
    <name evidence="1" type="primary">PHO8_4</name>
    <name evidence="1" type="ORF">LPJ66_003993</name>
</gene>
<organism evidence="1 2">
    <name type="scientific">Kickxella alabastrina</name>
    <dbReference type="NCBI Taxonomy" id="61397"/>
    <lineage>
        <taxon>Eukaryota</taxon>
        <taxon>Fungi</taxon>
        <taxon>Fungi incertae sedis</taxon>
        <taxon>Zoopagomycota</taxon>
        <taxon>Kickxellomycotina</taxon>
        <taxon>Kickxellomycetes</taxon>
        <taxon>Kickxellales</taxon>
        <taxon>Kickxellaceae</taxon>
        <taxon>Kickxella</taxon>
    </lineage>
</organism>
<evidence type="ECO:0000313" key="1">
    <source>
        <dbReference type="EMBL" id="KAJ1896423.1"/>
    </source>
</evidence>
<protein>
    <submittedName>
        <fullName evidence="1">Vacuolar alkaline phosphatase</fullName>
        <ecNumber evidence="1">3.1.3.1</ecNumber>
    </submittedName>
</protein>
<dbReference type="EC" id="3.1.3.1" evidence="1"/>
<reference evidence="1" key="1">
    <citation type="submission" date="2022-07" db="EMBL/GenBank/DDBJ databases">
        <title>Phylogenomic reconstructions and comparative analyses of Kickxellomycotina fungi.</title>
        <authorList>
            <person name="Reynolds N.K."/>
            <person name="Stajich J.E."/>
            <person name="Barry K."/>
            <person name="Grigoriev I.V."/>
            <person name="Crous P."/>
            <person name="Smith M.E."/>
        </authorList>
    </citation>
    <scope>NUCLEOTIDE SEQUENCE</scope>
    <source>
        <strain evidence="1">Benny 63K</strain>
    </source>
</reference>
<sequence length="532" mass="58012">MAGLAATTVAAALSVDQDSGYHYITPQKRNLIMMVSDGFGSASESMARDYVQQMDNKPYEWLSVLDKLYVGLSRTKSADTLVTDSAAGATVFSCGKKTYNGAIGVTSDEKPCGTVLEAAKDAGYTTALVVTSRITHATPAAFAAHVVDRDMEGLIAQQLVGNNTLGNKVDLMFGGGKCFFQPNSTPGSCRSDSMDVWALAKDSGYTAVSSRVEFDMLKTSTTLPLIGLFTQGHMAYNIDRNPTVEPSLTEMAMKALNILLEHTRNSPTGFFIMIEGSRIDMAGHDNDPTAHLHDIIEYWETVAAVQSFVDRHPNTAMVSTSDHETGGLTLGIDPEYVWHPRHMQGVKKSAEVICAELRQMLPDKRAGFAQKIVIPEYLGIINASNQSVAQIVNGAAKGEVECKHAVGHVVSKLAHLGWSTGGHTGADVGLYAYGKGTENLRGNIENTQVGEFLARYLEVDLDQITRRLENETTTQPGYVWTRKLPSIVKREDRHSNSHDHGCNDDFLSHHGIDVYHQNYRLQQAHAGQMSIE</sequence>